<protein>
    <submittedName>
        <fullName evidence="4">Adenylate/guanylate cyclase domain-containing protein</fullName>
    </submittedName>
</protein>
<dbReference type="SMART" id="SM00028">
    <property type="entry name" value="TPR"/>
    <property type="match status" value="4"/>
</dbReference>
<organism evidence="4 5">
    <name type="scientific">Lutimaribacter marinistellae</name>
    <dbReference type="NCBI Taxonomy" id="1820329"/>
    <lineage>
        <taxon>Bacteria</taxon>
        <taxon>Pseudomonadati</taxon>
        <taxon>Pseudomonadota</taxon>
        <taxon>Alphaproteobacteria</taxon>
        <taxon>Rhodobacterales</taxon>
        <taxon>Roseobacteraceae</taxon>
        <taxon>Lutimaribacter</taxon>
    </lineage>
</organism>
<keyword evidence="2" id="KW-1133">Transmembrane helix</keyword>
<feature type="transmembrane region" description="Helical" evidence="2">
    <location>
        <begin position="185"/>
        <end position="205"/>
    </location>
</feature>
<evidence type="ECO:0000313" key="4">
    <source>
        <dbReference type="EMBL" id="MFC3615361.1"/>
    </source>
</evidence>
<dbReference type="RefSeq" id="WP_386736609.1">
    <property type="nucleotide sequence ID" value="NZ_JBHRXI010000016.1"/>
</dbReference>
<keyword evidence="1" id="KW-0802">TPR repeat</keyword>
<dbReference type="EMBL" id="JBHRXI010000016">
    <property type="protein sequence ID" value="MFC3615361.1"/>
    <property type="molecule type" value="Genomic_DNA"/>
</dbReference>
<name>A0ABV7TIG1_9RHOB</name>
<feature type="domain" description="Guanylate cyclase" evidence="3">
    <location>
        <begin position="7"/>
        <end position="122"/>
    </location>
</feature>
<dbReference type="Pfam" id="PF00211">
    <property type="entry name" value="Guanylate_cyc"/>
    <property type="match status" value="1"/>
</dbReference>
<dbReference type="InterPro" id="IPR001054">
    <property type="entry name" value="A/G_cyclase"/>
</dbReference>
<proteinExistence type="predicted"/>
<comment type="caution">
    <text evidence="4">The sequence shown here is derived from an EMBL/GenBank/DDBJ whole genome shotgun (WGS) entry which is preliminary data.</text>
</comment>
<dbReference type="InterPro" id="IPR011990">
    <property type="entry name" value="TPR-like_helical_dom_sf"/>
</dbReference>
<dbReference type="SUPFAM" id="SSF48452">
    <property type="entry name" value="TPR-like"/>
    <property type="match status" value="1"/>
</dbReference>
<feature type="repeat" description="TPR" evidence="1">
    <location>
        <begin position="488"/>
        <end position="521"/>
    </location>
</feature>
<dbReference type="Proteomes" id="UP001595629">
    <property type="component" value="Unassembled WGS sequence"/>
</dbReference>
<dbReference type="Pfam" id="PF13181">
    <property type="entry name" value="TPR_8"/>
    <property type="match status" value="1"/>
</dbReference>
<gene>
    <name evidence="4" type="ORF">ACFORG_16505</name>
</gene>
<accession>A0ABV7TIG1</accession>
<dbReference type="SUPFAM" id="SSF55073">
    <property type="entry name" value="Nucleotide cyclase"/>
    <property type="match status" value="1"/>
</dbReference>
<dbReference type="PROSITE" id="PS50293">
    <property type="entry name" value="TPR_REGION"/>
    <property type="match status" value="1"/>
</dbReference>
<dbReference type="InterPro" id="IPR050697">
    <property type="entry name" value="Adenylyl/Guanylyl_Cyclase_3/4"/>
</dbReference>
<keyword evidence="2" id="KW-0472">Membrane</keyword>
<dbReference type="CDD" id="cd07302">
    <property type="entry name" value="CHD"/>
    <property type="match status" value="1"/>
</dbReference>
<dbReference type="Gene3D" id="3.40.50.10610">
    <property type="entry name" value="ABC-type transport auxiliary lipoprotein component"/>
    <property type="match status" value="1"/>
</dbReference>
<evidence type="ECO:0000313" key="5">
    <source>
        <dbReference type="Proteomes" id="UP001595629"/>
    </source>
</evidence>
<dbReference type="InterPro" id="IPR019734">
    <property type="entry name" value="TPR_rpt"/>
</dbReference>
<evidence type="ECO:0000259" key="3">
    <source>
        <dbReference type="PROSITE" id="PS50125"/>
    </source>
</evidence>
<dbReference type="Gene3D" id="1.25.40.10">
    <property type="entry name" value="Tetratricopeptide repeat domain"/>
    <property type="match status" value="1"/>
</dbReference>
<dbReference type="PROSITE" id="PS50125">
    <property type="entry name" value="GUANYLATE_CYCLASE_2"/>
    <property type="match status" value="1"/>
</dbReference>
<keyword evidence="5" id="KW-1185">Reference proteome</keyword>
<dbReference type="PANTHER" id="PTHR43081:SF19">
    <property type="entry name" value="PH-SENSITIVE ADENYLATE CYCLASE RV1264"/>
    <property type="match status" value="1"/>
</dbReference>
<reference evidence="5" key="1">
    <citation type="journal article" date="2019" name="Int. J. Syst. Evol. Microbiol.">
        <title>The Global Catalogue of Microorganisms (GCM) 10K type strain sequencing project: providing services to taxonomists for standard genome sequencing and annotation.</title>
        <authorList>
            <consortium name="The Broad Institute Genomics Platform"/>
            <consortium name="The Broad Institute Genome Sequencing Center for Infectious Disease"/>
            <person name="Wu L."/>
            <person name="Ma J."/>
        </authorList>
    </citation>
    <scope>NUCLEOTIDE SEQUENCE [LARGE SCALE GENOMIC DNA]</scope>
    <source>
        <strain evidence="5">KCTC 42911</strain>
    </source>
</reference>
<evidence type="ECO:0000256" key="2">
    <source>
        <dbReference type="SAM" id="Phobius"/>
    </source>
</evidence>
<dbReference type="PROSITE" id="PS50005">
    <property type="entry name" value="TPR"/>
    <property type="match status" value="1"/>
</dbReference>
<sequence>MERRLAAIFAADVVGYSRMMAEDEAGTFERLGDLRRTIMTPTIEGRNGRIVKLLGDGLLAEFASVVDAVEAAIEVQAAIGKRNTTTQPERQIELRIGVNMGDLIIDGDDIFGDGVNKAARLEPLARPGGICISREVFEYTRGKVSRTFEPAGIHQLKNIPEPIAVFRLADASGEPTESPRSNKGITGIVALVAIMACIAVALFLVRDDIALLIDRSDADAGIAEITQPTLLVLPFKNRGLPPQESYLADGLTDDLITDFSKISGLMVVGSNTAFAYKDSEIESNEIGRELGVRYVLDGSVRKAGERVFVNARLTDTTTGQTLWAERLERDASDVFAIEDDIITWTLNQLEVVLTLSEQQRIGRLPTSNLEAYDYFLRAEEAARSGFRPGLREALALYSKATSIDPEFARAFAAQARTEALIMQRNYDDVLAYPVARKRAYEHASRALEIDPEAGLPFAILGELQAVDRRYEEALRSAQFAVENAPGDAAALLSLSFVHTFAGRHEEAVRQFEKALRLNPLLPSYSRHTASLSYILSGNPARAVEILEDIRDSSQGVEDYFNILGAAYIEADQPEKAKEAIDASENYAPHVSAELYGVLFAHFRRPEDLDYIIEAMIRAGLQRWPFDFQPGTRKALSGDELAGLITGEVWRGNFEGRGAGLVQISQGGTMALRSPMMFATGSAYVHDNELCLQRPGVALGRAECGPIYGKSEGSSNDAFPYTYVNGHIVFHFAPGG</sequence>
<evidence type="ECO:0000256" key="1">
    <source>
        <dbReference type="PROSITE-ProRule" id="PRU00339"/>
    </source>
</evidence>
<dbReference type="PANTHER" id="PTHR43081">
    <property type="entry name" value="ADENYLATE CYCLASE, TERMINAL-DIFFERENTIATION SPECIFIC-RELATED"/>
    <property type="match status" value="1"/>
</dbReference>
<dbReference type="Gene3D" id="3.30.70.1230">
    <property type="entry name" value="Nucleotide cyclase"/>
    <property type="match status" value="1"/>
</dbReference>
<dbReference type="InterPro" id="IPR029787">
    <property type="entry name" value="Nucleotide_cyclase"/>
</dbReference>
<keyword evidence="2" id="KW-0812">Transmembrane</keyword>